<accession>A0AAV6SIG8</accession>
<organism evidence="1 2">
    <name type="scientific">Solea senegalensis</name>
    <name type="common">Senegalese sole</name>
    <dbReference type="NCBI Taxonomy" id="28829"/>
    <lineage>
        <taxon>Eukaryota</taxon>
        <taxon>Metazoa</taxon>
        <taxon>Chordata</taxon>
        <taxon>Craniata</taxon>
        <taxon>Vertebrata</taxon>
        <taxon>Euteleostomi</taxon>
        <taxon>Actinopterygii</taxon>
        <taxon>Neopterygii</taxon>
        <taxon>Teleostei</taxon>
        <taxon>Neoteleostei</taxon>
        <taxon>Acanthomorphata</taxon>
        <taxon>Carangaria</taxon>
        <taxon>Pleuronectiformes</taxon>
        <taxon>Pleuronectoidei</taxon>
        <taxon>Soleidae</taxon>
        <taxon>Solea</taxon>
    </lineage>
</organism>
<proteinExistence type="predicted"/>
<dbReference type="Proteomes" id="UP000693946">
    <property type="component" value="Linkage Group LG13"/>
</dbReference>
<dbReference type="AlphaFoldDB" id="A0AAV6SIG8"/>
<evidence type="ECO:0000313" key="2">
    <source>
        <dbReference type="Proteomes" id="UP000693946"/>
    </source>
</evidence>
<evidence type="ECO:0000313" key="1">
    <source>
        <dbReference type="EMBL" id="KAG7516527.1"/>
    </source>
</evidence>
<name>A0AAV6SIG8_SOLSE</name>
<sequence>MDRNISTAMSQRQVTECVFVSVSSEVVLVKMYYGKRVEAVRVFSGRDPDEKLDG</sequence>
<dbReference type="EMBL" id="JAGKHQ010000005">
    <property type="protein sequence ID" value="KAG7516527.1"/>
    <property type="molecule type" value="Genomic_DNA"/>
</dbReference>
<comment type="caution">
    <text evidence="1">The sequence shown here is derived from an EMBL/GenBank/DDBJ whole genome shotgun (WGS) entry which is preliminary data.</text>
</comment>
<feature type="non-terminal residue" evidence="1">
    <location>
        <position position="54"/>
    </location>
</feature>
<reference evidence="1 2" key="1">
    <citation type="journal article" date="2021" name="Sci. Rep.">
        <title>Chromosome anchoring in Senegalese sole (Solea senegalensis) reveals sex-associated markers and genome rearrangements in flatfish.</title>
        <authorList>
            <person name="Guerrero-Cozar I."/>
            <person name="Gomez-Garrido J."/>
            <person name="Berbel C."/>
            <person name="Martinez-Blanch J.F."/>
            <person name="Alioto T."/>
            <person name="Claros M.G."/>
            <person name="Gagnaire P.A."/>
            <person name="Manchado M."/>
        </authorList>
    </citation>
    <scope>NUCLEOTIDE SEQUENCE [LARGE SCALE GENOMIC DNA]</scope>
    <source>
        <strain evidence="1">Sse05_10M</strain>
    </source>
</reference>
<gene>
    <name evidence="1" type="ORF">JOB18_033472</name>
</gene>
<protein>
    <submittedName>
        <fullName evidence="1">Uncharacterized protein</fullName>
    </submittedName>
</protein>
<keyword evidence="2" id="KW-1185">Reference proteome</keyword>